<reference evidence="1 2" key="1">
    <citation type="journal article" date="2018" name="Mol. Biol. Evol.">
        <title>Broad Genomic Sampling Reveals a Smut Pathogenic Ancestry of the Fungal Clade Ustilaginomycotina.</title>
        <authorList>
            <person name="Kijpornyongpan T."/>
            <person name="Mondo S.J."/>
            <person name="Barry K."/>
            <person name="Sandor L."/>
            <person name="Lee J."/>
            <person name="Lipzen A."/>
            <person name="Pangilinan J."/>
            <person name="LaButti K."/>
            <person name="Hainaut M."/>
            <person name="Henrissat B."/>
            <person name="Grigoriev I.V."/>
            <person name="Spatafora J.W."/>
            <person name="Aime M.C."/>
        </authorList>
    </citation>
    <scope>NUCLEOTIDE SEQUENCE [LARGE SCALE GENOMIC DNA]</scope>
    <source>
        <strain evidence="1 2">SA 807</strain>
    </source>
</reference>
<proteinExistence type="predicted"/>
<keyword evidence="2" id="KW-1185">Reference proteome</keyword>
<name>A0ACD0NUX9_9BASI</name>
<evidence type="ECO:0000313" key="2">
    <source>
        <dbReference type="Proteomes" id="UP000245626"/>
    </source>
</evidence>
<dbReference type="EMBL" id="KZ820022">
    <property type="protein sequence ID" value="PWN49653.1"/>
    <property type="molecule type" value="Genomic_DNA"/>
</dbReference>
<accession>A0ACD0NUX9</accession>
<sequence length="102" mass="11386">MPLSAWSLTAQPFTLYFLSFSLVSCFSHLCRRKHERRLYFSSSSPSLLPHPSPSFLVQSPLPFLPSHLSPPIAPFAVATILSLPTISLQHDHARLRTTVTLS</sequence>
<gene>
    <name evidence="1" type="ORF">IE53DRAFT_134677</name>
</gene>
<organism evidence="1 2">
    <name type="scientific">Violaceomyces palustris</name>
    <dbReference type="NCBI Taxonomy" id="1673888"/>
    <lineage>
        <taxon>Eukaryota</taxon>
        <taxon>Fungi</taxon>
        <taxon>Dikarya</taxon>
        <taxon>Basidiomycota</taxon>
        <taxon>Ustilaginomycotina</taxon>
        <taxon>Ustilaginomycetes</taxon>
        <taxon>Violaceomycetales</taxon>
        <taxon>Violaceomycetaceae</taxon>
        <taxon>Violaceomyces</taxon>
    </lineage>
</organism>
<evidence type="ECO:0000313" key="1">
    <source>
        <dbReference type="EMBL" id="PWN49653.1"/>
    </source>
</evidence>
<dbReference type="Proteomes" id="UP000245626">
    <property type="component" value="Unassembled WGS sequence"/>
</dbReference>
<protein>
    <submittedName>
        <fullName evidence="1">Uncharacterized protein</fullName>
    </submittedName>
</protein>